<dbReference type="EMBL" id="CP018258">
    <property type="protein sequence ID" value="APV44526.1"/>
    <property type="molecule type" value="Genomic_DNA"/>
</dbReference>
<dbReference type="STRING" id="1839801.Dform_01194"/>
<dbReference type="OrthoDB" id="9810309at2"/>
<dbReference type="Proteomes" id="UP000185934">
    <property type="component" value="Chromosome"/>
</dbReference>
<sequence>MVRSAVHIFILTLPITLVKLHRIFASYPSAAYSPEVLLTHTEEHADAFRLEKGLVSVFTGHGKGKTSAAIGIAVRGAGWGARVFMLGMMKGGDYAGEHGEYFILKNLPNVTVRYVGDRSWLRASPSKSAYRAAAKEELAAAKNAMVSGDYDIVIIDEINQATAKGLVDVADVLDLINNRPEHVELILTGRDAAPEVVQAADLVSEILMIKHPFTEGIRARKGIDY</sequence>
<keyword evidence="1" id="KW-0808">Transferase</keyword>
<dbReference type="EC" id="2.5.1.17" evidence="1"/>
<dbReference type="InterPro" id="IPR027417">
    <property type="entry name" value="P-loop_NTPase"/>
</dbReference>
<accession>A0A1P8F7R7</accession>
<dbReference type="InterPro" id="IPR003724">
    <property type="entry name" value="CblAdoTrfase_CobA"/>
</dbReference>
<evidence type="ECO:0000313" key="1">
    <source>
        <dbReference type="EMBL" id="APV44526.1"/>
    </source>
</evidence>
<name>A0A1P8F7R7_9CHLR</name>
<evidence type="ECO:0000313" key="2">
    <source>
        <dbReference type="Proteomes" id="UP000185934"/>
    </source>
</evidence>
<dbReference type="KEGG" id="dfo:Dform_01194"/>
<keyword evidence="2" id="KW-1185">Reference proteome</keyword>
<protein>
    <submittedName>
        <fullName evidence="1">Cob(I)alamin adenosyltransferase</fullName>
        <ecNumber evidence="1">2.5.1.17</ecNumber>
    </submittedName>
</protein>
<dbReference type="SUPFAM" id="SSF52540">
    <property type="entry name" value="P-loop containing nucleoside triphosphate hydrolases"/>
    <property type="match status" value="1"/>
</dbReference>
<dbReference type="PANTHER" id="PTHR46638:SF1">
    <property type="entry name" value="CORRINOID ADENOSYLTRANSFERASE"/>
    <property type="match status" value="1"/>
</dbReference>
<dbReference type="GO" id="GO:0005524">
    <property type="term" value="F:ATP binding"/>
    <property type="evidence" value="ECO:0007669"/>
    <property type="project" value="InterPro"/>
</dbReference>
<dbReference type="Pfam" id="PF02572">
    <property type="entry name" value="CobA_CobO_BtuR"/>
    <property type="match status" value="1"/>
</dbReference>
<dbReference type="Gene3D" id="3.40.50.300">
    <property type="entry name" value="P-loop containing nucleotide triphosphate hydrolases"/>
    <property type="match status" value="1"/>
</dbReference>
<gene>
    <name evidence="1" type="primary">cobA</name>
    <name evidence="1" type="synonym">btuR</name>
    <name evidence="1" type="ORF">Dform_01194</name>
</gene>
<reference evidence="2" key="1">
    <citation type="submission" date="2016-11" db="EMBL/GenBank/DDBJ databases">
        <title>Dehalogenimonas formicexedens sp. nov., a chlorinated alkane respiring bacterium isolated from contaminated groundwater.</title>
        <authorList>
            <person name="Key T.A."/>
            <person name="Bowman K.S."/>
            <person name="Lee I."/>
            <person name="Chun J."/>
            <person name="Albuquerque L."/>
            <person name="da Costa M.S."/>
            <person name="Rainey F.A."/>
            <person name="Moe W.M."/>
        </authorList>
    </citation>
    <scope>NUCLEOTIDE SEQUENCE [LARGE SCALE GENOMIC DNA]</scope>
    <source>
        <strain evidence="2">NSZ-14</strain>
    </source>
</reference>
<dbReference type="AlphaFoldDB" id="A0A1P8F7R7"/>
<dbReference type="PIRSF" id="PIRSF015617">
    <property type="entry name" value="Adensltrnsf_CobA"/>
    <property type="match status" value="1"/>
</dbReference>
<proteinExistence type="predicted"/>
<organism evidence="1 2">
    <name type="scientific">Dehalogenimonas formicexedens</name>
    <dbReference type="NCBI Taxonomy" id="1839801"/>
    <lineage>
        <taxon>Bacteria</taxon>
        <taxon>Bacillati</taxon>
        <taxon>Chloroflexota</taxon>
        <taxon>Dehalococcoidia</taxon>
        <taxon>Dehalococcoidales</taxon>
        <taxon>Dehalococcoidaceae</taxon>
        <taxon>Dehalogenimonas</taxon>
    </lineage>
</organism>
<dbReference type="GO" id="GO:0009236">
    <property type="term" value="P:cobalamin biosynthetic process"/>
    <property type="evidence" value="ECO:0007669"/>
    <property type="project" value="InterPro"/>
</dbReference>
<dbReference type="PANTHER" id="PTHR46638">
    <property type="entry name" value="CORRINOID ADENOSYLTRANSFERASE"/>
    <property type="match status" value="1"/>
</dbReference>
<dbReference type="GO" id="GO:0008817">
    <property type="term" value="F:corrinoid adenosyltransferase activity"/>
    <property type="evidence" value="ECO:0007669"/>
    <property type="project" value="UniProtKB-EC"/>
</dbReference>